<protein>
    <recommendedName>
        <fullName evidence="3">DUF3037 domain-containing protein</fullName>
    </recommendedName>
</protein>
<dbReference type="Pfam" id="PF11236">
    <property type="entry name" value="DUF3037"/>
    <property type="match status" value="1"/>
</dbReference>
<evidence type="ECO:0008006" key="3">
    <source>
        <dbReference type="Google" id="ProtNLM"/>
    </source>
</evidence>
<evidence type="ECO:0000313" key="1">
    <source>
        <dbReference type="EMBL" id="SFR97799.1"/>
    </source>
</evidence>
<accession>A0A1I6L2V6</accession>
<dbReference type="RefSeq" id="WP_089835742.1">
    <property type="nucleotide sequence ID" value="NZ_FOZL01000001.1"/>
</dbReference>
<dbReference type="STRING" id="474950.SAMN05421771_0176"/>
<sequence>MQTSFDYATIRVVPRVECEEFINVGVVVFCLEKRFLEARVHVEEARLKALWPKIDLDQVRRHLGALCAVSTGHASAGPIAALSQRERFHWIVSPRSTIIQTSAVHTGLTDDPLVTLEGLMKRIHP</sequence>
<gene>
    <name evidence="1" type="ORF">SAMN05421771_0176</name>
</gene>
<dbReference type="Proteomes" id="UP000199024">
    <property type="component" value="Unassembled WGS sequence"/>
</dbReference>
<dbReference type="EMBL" id="FOZL01000001">
    <property type="protein sequence ID" value="SFR97799.1"/>
    <property type="molecule type" value="Genomic_DNA"/>
</dbReference>
<reference evidence="1 2" key="1">
    <citation type="submission" date="2016-10" db="EMBL/GenBank/DDBJ databases">
        <authorList>
            <person name="de Groot N.N."/>
        </authorList>
    </citation>
    <scope>NUCLEOTIDE SEQUENCE [LARGE SCALE GENOMIC DNA]</scope>
    <source>
        <strain evidence="1 2">DSM 21001</strain>
    </source>
</reference>
<proteinExistence type="predicted"/>
<dbReference type="InterPro" id="IPR021398">
    <property type="entry name" value="DUF3037"/>
</dbReference>
<evidence type="ECO:0000313" key="2">
    <source>
        <dbReference type="Proteomes" id="UP000199024"/>
    </source>
</evidence>
<keyword evidence="2" id="KW-1185">Reference proteome</keyword>
<dbReference type="AlphaFoldDB" id="A0A1I6L2V6"/>
<dbReference type="OrthoDB" id="9803207at2"/>
<name>A0A1I6L2V6_9BACT</name>
<organism evidence="1 2">
    <name type="scientific">Granulicella pectinivorans</name>
    <dbReference type="NCBI Taxonomy" id="474950"/>
    <lineage>
        <taxon>Bacteria</taxon>
        <taxon>Pseudomonadati</taxon>
        <taxon>Acidobacteriota</taxon>
        <taxon>Terriglobia</taxon>
        <taxon>Terriglobales</taxon>
        <taxon>Acidobacteriaceae</taxon>
        <taxon>Granulicella</taxon>
    </lineage>
</organism>